<dbReference type="Proteomes" id="UP000184196">
    <property type="component" value="Unassembled WGS sequence"/>
</dbReference>
<evidence type="ECO:0000259" key="1">
    <source>
        <dbReference type="Pfam" id="PF02492"/>
    </source>
</evidence>
<evidence type="ECO:0000313" key="3">
    <source>
        <dbReference type="EMBL" id="SHF15318.1"/>
    </source>
</evidence>
<dbReference type="InterPro" id="IPR051316">
    <property type="entry name" value="Zinc-reg_GTPase_activator"/>
</dbReference>
<protein>
    <submittedName>
        <fullName evidence="3">GTPase, G3E family</fullName>
    </submittedName>
</protein>
<dbReference type="PANTHER" id="PTHR13748">
    <property type="entry name" value="COBW-RELATED"/>
    <property type="match status" value="1"/>
</dbReference>
<keyword evidence="4" id="KW-1185">Reference proteome</keyword>
<evidence type="ECO:0000313" key="4">
    <source>
        <dbReference type="Proteomes" id="UP000184196"/>
    </source>
</evidence>
<dbReference type="InterPro" id="IPR003495">
    <property type="entry name" value="CobW/HypB/UreG_nucleotide-bd"/>
</dbReference>
<reference evidence="4" key="1">
    <citation type="submission" date="2016-11" db="EMBL/GenBank/DDBJ databases">
        <authorList>
            <person name="Varghese N."/>
            <person name="Submissions S."/>
        </authorList>
    </citation>
    <scope>NUCLEOTIDE SEQUENCE [LARGE SCALE GENOMIC DNA]</scope>
    <source>
        <strain evidence="4">DSM 11792</strain>
    </source>
</reference>
<dbReference type="CDD" id="cd03112">
    <property type="entry name" value="CobW-like"/>
    <property type="match status" value="1"/>
</dbReference>
<feature type="domain" description="CobW C-terminal" evidence="2">
    <location>
        <begin position="251"/>
        <end position="308"/>
    </location>
</feature>
<gene>
    <name evidence="3" type="ORF">SAMN02745218_01569</name>
</gene>
<dbReference type="Pfam" id="PF07683">
    <property type="entry name" value="CobW_C"/>
    <property type="match status" value="1"/>
</dbReference>
<dbReference type="EMBL" id="FQUW01000016">
    <property type="protein sequence ID" value="SHF15318.1"/>
    <property type="molecule type" value="Genomic_DNA"/>
</dbReference>
<feature type="domain" description="CobW/HypB/UreG nucleotide-binding" evidence="1">
    <location>
        <begin position="7"/>
        <end position="179"/>
    </location>
</feature>
<proteinExistence type="predicted"/>
<dbReference type="RefSeq" id="WP_073164817.1">
    <property type="nucleotide sequence ID" value="NZ_FQUW01000016.1"/>
</dbReference>
<sequence>MAGFTDVYLITGFLGSGKTTFLNRLIRQFPADRKLMILMNEFGEIGVDGTLVSGEDLDILEISKGSIFCVCVKTDFIKGLYEIAQKIRPDVLLIESTGVANPADLKKDLNLPIFKGRFRFREQFCIIDAANFLDAFQVYASVEKQISSSSTFIINKIDLATRDQVEEIKSLVKRYHPDPRFYETTYADINVAGLLSLGQTPAGAGYEPGQPMSAEELERYVEDLLSDLHESLTPPDLLMSASFFWKGGSPSDLWEMTARLPREVLRAKGFVQVEGRLHLYNYVMGQYSLEVQDVPVKENQVNVLVFIAPPQVMSAVEKIMGDFNFVKTGEINRQELFQKK</sequence>
<organism evidence="3 4">
    <name type="scientific">Desulfofundulus australicus DSM 11792</name>
    <dbReference type="NCBI Taxonomy" id="1121425"/>
    <lineage>
        <taxon>Bacteria</taxon>
        <taxon>Bacillati</taxon>
        <taxon>Bacillota</taxon>
        <taxon>Clostridia</taxon>
        <taxon>Eubacteriales</taxon>
        <taxon>Peptococcaceae</taxon>
        <taxon>Desulfofundulus</taxon>
    </lineage>
</organism>
<evidence type="ECO:0000259" key="2">
    <source>
        <dbReference type="Pfam" id="PF07683"/>
    </source>
</evidence>
<accession>A0A1M4ZBI1</accession>
<dbReference type="SUPFAM" id="SSF52540">
    <property type="entry name" value="P-loop containing nucleoside triphosphate hydrolases"/>
    <property type="match status" value="1"/>
</dbReference>
<name>A0A1M4ZBI1_9FIRM</name>
<dbReference type="GO" id="GO:0005737">
    <property type="term" value="C:cytoplasm"/>
    <property type="evidence" value="ECO:0007669"/>
    <property type="project" value="TreeGrafter"/>
</dbReference>
<dbReference type="InterPro" id="IPR011629">
    <property type="entry name" value="CobW-like_C"/>
</dbReference>
<dbReference type="AlphaFoldDB" id="A0A1M4ZBI1"/>
<dbReference type="OrthoDB" id="9808822at2"/>
<dbReference type="InterPro" id="IPR027417">
    <property type="entry name" value="P-loop_NTPase"/>
</dbReference>
<dbReference type="SUPFAM" id="SSF90002">
    <property type="entry name" value="Hypothetical protein YjiA, C-terminal domain"/>
    <property type="match status" value="1"/>
</dbReference>
<dbReference type="PANTHER" id="PTHR13748:SF62">
    <property type="entry name" value="COBW DOMAIN-CONTAINING PROTEIN"/>
    <property type="match status" value="1"/>
</dbReference>
<dbReference type="Gene3D" id="3.40.50.300">
    <property type="entry name" value="P-loop containing nucleotide triphosphate hydrolases"/>
    <property type="match status" value="1"/>
</dbReference>
<dbReference type="Pfam" id="PF02492">
    <property type="entry name" value="cobW"/>
    <property type="match status" value="1"/>
</dbReference>